<dbReference type="PANTHER" id="PTHR47360:SF1">
    <property type="entry name" value="ENDOPEPTIDASE NLPC-RELATED"/>
    <property type="match status" value="1"/>
</dbReference>
<reference evidence="6 7" key="1">
    <citation type="submission" date="2021-03" db="EMBL/GenBank/DDBJ databases">
        <title>Five novel Rahnella species.</title>
        <authorList>
            <person name="Brady C."/>
            <person name="Asselin J."/>
            <person name="Beer S."/>
            <person name="Bruberg M.B."/>
            <person name="Crampton B."/>
            <person name="Venter S."/>
            <person name="Arnold D."/>
            <person name="Denman S."/>
        </authorList>
    </citation>
    <scope>NUCLEOTIDE SEQUENCE [LARGE SCALE GENOMIC DNA]</scope>
    <source>
        <strain evidence="6 7">FRB 231</strain>
    </source>
</reference>
<evidence type="ECO:0000259" key="5">
    <source>
        <dbReference type="PROSITE" id="PS51935"/>
    </source>
</evidence>
<dbReference type="RefSeq" id="WP_217147710.1">
    <property type="nucleotide sequence ID" value="NZ_JAFMOY010000094.1"/>
</dbReference>
<keyword evidence="7" id="KW-1185">Reference proteome</keyword>
<evidence type="ECO:0000256" key="4">
    <source>
        <dbReference type="ARBA" id="ARBA00022807"/>
    </source>
</evidence>
<name>A0ABS6L9Q5_9GAMM</name>
<dbReference type="InterPro" id="IPR000064">
    <property type="entry name" value="NLP_P60_dom"/>
</dbReference>
<evidence type="ECO:0000256" key="2">
    <source>
        <dbReference type="ARBA" id="ARBA00022729"/>
    </source>
</evidence>
<dbReference type="Pfam" id="PF00877">
    <property type="entry name" value="NLPC_P60"/>
    <property type="match status" value="1"/>
</dbReference>
<evidence type="ECO:0000313" key="6">
    <source>
        <dbReference type="EMBL" id="MBU9843661.1"/>
    </source>
</evidence>
<gene>
    <name evidence="6" type="ORF">J1784_01205</name>
</gene>
<keyword evidence="3" id="KW-0378">Hydrolase</keyword>
<sequence>MKSYLRWKGTHYLYGGTNRQGVDCSSLTRHIYQESFGIHLPRTTYRQIKTGKRIAIPQLRIGDLVFFHTGRYERHVGIYLGDQKFIHASKIKGVTISKMNNVYWRNKFLDARRLN</sequence>
<proteinExistence type="predicted"/>
<dbReference type="EMBL" id="JAFMOY010000094">
    <property type="protein sequence ID" value="MBU9843661.1"/>
    <property type="molecule type" value="Genomic_DNA"/>
</dbReference>
<dbReference type="Proteomes" id="UP000739284">
    <property type="component" value="Unassembled WGS sequence"/>
</dbReference>
<protein>
    <submittedName>
        <fullName evidence="6">C40 family peptidase</fullName>
    </submittedName>
</protein>
<dbReference type="InterPro" id="IPR052062">
    <property type="entry name" value="Murein_DD/LD_carboxypeptidase"/>
</dbReference>
<feature type="domain" description="NlpC/P60" evidence="5">
    <location>
        <begin position="1"/>
        <end position="115"/>
    </location>
</feature>
<keyword evidence="1" id="KW-0645">Protease</keyword>
<accession>A0ABS6L9Q5</accession>
<dbReference type="PANTHER" id="PTHR47360">
    <property type="entry name" value="MUREIN DD-ENDOPEPTIDASE MEPS/MUREIN LD-CARBOXYPEPTIDASE"/>
    <property type="match status" value="1"/>
</dbReference>
<evidence type="ECO:0000256" key="1">
    <source>
        <dbReference type="ARBA" id="ARBA00022670"/>
    </source>
</evidence>
<evidence type="ECO:0000313" key="7">
    <source>
        <dbReference type="Proteomes" id="UP000739284"/>
    </source>
</evidence>
<keyword evidence="2" id="KW-0732">Signal</keyword>
<dbReference type="PROSITE" id="PS51935">
    <property type="entry name" value="NLPC_P60"/>
    <property type="match status" value="1"/>
</dbReference>
<evidence type="ECO:0000256" key="3">
    <source>
        <dbReference type="ARBA" id="ARBA00022801"/>
    </source>
</evidence>
<organism evidence="6 7">
    <name type="scientific">Rahnella ecdela</name>
    <dbReference type="NCBI Taxonomy" id="2816250"/>
    <lineage>
        <taxon>Bacteria</taxon>
        <taxon>Pseudomonadati</taxon>
        <taxon>Pseudomonadota</taxon>
        <taxon>Gammaproteobacteria</taxon>
        <taxon>Enterobacterales</taxon>
        <taxon>Yersiniaceae</taxon>
        <taxon>Rahnella</taxon>
    </lineage>
</organism>
<keyword evidence="4" id="KW-0788">Thiol protease</keyword>
<comment type="caution">
    <text evidence="6">The sequence shown here is derived from an EMBL/GenBank/DDBJ whole genome shotgun (WGS) entry which is preliminary data.</text>
</comment>